<protein>
    <submittedName>
        <fullName evidence="1">Uncharacterized protein</fullName>
    </submittedName>
</protein>
<proteinExistence type="predicted"/>
<organism evidence="1 2">
    <name type="scientific">Avena sativa</name>
    <name type="common">Oat</name>
    <dbReference type="NCBI Taxonomy" id="4498"/>
    <lineage>
        <taxon>Eukaryota</taxon>
        <taxon>Viridiplantae</taxon>
        <taxon>Streptophyta</taxon>
        <taxon>Embryophyta</taxon>
        <taxon>Tracheophyta</taxon>
        <taxon>Spermatophyta</taxon>
        <taxon>Magnoliopsida</taxon>
        <taxon>Liliopsida</taxon>
        <taxon>Poales</taxon>
        <taxon>Poaceae</taxon>
        <taxon>BOP clade</taxon>
        <taxon>Pooideae</taxon>
        <taxon>Poodae</taxon>
        <taxon>Poeae</taxon>
        <taxon>Poeae Chloroplast Group 1 (Aveneae type)</taxon>
        <taxon>Aveninae</taxon>
        <taxon>Avena</taxon>
    </lineage>
</organism>
<reference evidence="1" key="1">
    <citation type="submission" date="2021-05" db="EMBL/GenBank/DDBJ databases">
        <authorList>
            <person name="Scholz U."/>
            <person name="Mascher M."/>
            <person name="Fiebig A."/>
        </authorList>
    </citation>
    <scope>NUCLEOTIDE SEQUENCE [LARGE SCALE GENOMIC DNA]</scope>
</reference>
<sequence>MLQIGVIRPSNSSFASPLIMVKKKDHTWRPCVDYRHLNALTLKSKYPLPVINELLDELHGASWFSKLDLKEGYHQIRLTEGDEYKTTFHTHHGHFEFTVMAFGWTGAPATFQAEMNRTLAPALRRFALVFFDDILVYNKTLSEHLIHLRQVL</sequence>
<name>A0ACD5YJQ4_AVESA</name>
<dbReference type="EnsemblPlants" id="AVESA.00010b.r2.5DG0983730.1">
    <property type="protein sequence ID" value="AVESA.00010b.r2.5DG0983730.1.CDS.1"/>
    <property type="gene ID" value="AVESA.00010b.r2.5DG0983730"/>
</dbReference>
<reference evidence="1" key="2">
    <citation type="submission" date="2025-09" db="UniProtKB">
        <authorList>
            <consortium name="EnsemblPlants"/>
        </authorList>
    </citation>
    <scope>IDENTIFICATION</scope>
</reference>
<keyword evidence="2" id="KW-1185">Reference proteome</keyword>
<dbReference type="Proteomes" id="UP001732700">
    <property type="component" value="Chromosome 5D"/>
</dbReference>
<evidence type="ECO:0000313" key="2">
    <source>
        <dbReference type="Proteomes" id="UP001732700"/>
    </source>
</evidence>
<accession>A0ACD5YJQ4</accession>
<evidence type="ECO:0000313" key="1">
    <source>
        <dbReference type="EnsemblPlants" id="AVESA.00010b.r2.5DG0983730.1.CDS.1"/>
    </source>
</evidence>